<dbReference type="GO" id="GO:0062054">
    <property type="term" value="F:fluoride channel activity"/>
    <property type="evidence" value="ECO:0007669"/>
    <property type="project" value="UniProtKB-UniRule"/>
</dbReference>
<keyword evidence="3" id="KW-0997">Cell inner membrane</keyword>
<comment type="caution">
    <text evidence="12">The sequence shown here is derived from an EMBL/GenBank/DDBJ whole genome shotgun (WGS) entry which is preliminary data.</text>
</comment>
<dbReference type="RefSeq" id="WP_135583814.1">
    <property type="nucleotide sequence ID" value="NZ_RQEP01000005.1"/>
</dbReference>
<feature type="transmembrane region" description="Helical" evidence="11">
    <location>
        <begin position="30"/>
        <end position="51"/>
    </location>
</feature>
<dbReference type="HAMAP" id="MF_00454">
    <property type="entry name" value="FluC"/>
    <property type="match status" value="1"/>
</dbReference>
<dbReference type="Pfam" id="PF02537">
    <property type="entry name" value="CRCB"/>
    <property type="match status" value="1"/>
</dbReference>
<organism evidence="12 13">
    <name type="scientific">Leptospira semungkisensis</name>
    <dbReference type="NCBI Taxonomy" id="2484985"/>
    <lineage>
        <taxon>Bacteria</taxon>
        <taxon>Pseudomonadati</taxon>
        <taxon>Spirochaetota</taxon>
        <taxon>Spirochaetia</taxon>
        <taxon>Leptospirales</taxon>
        <taxon>Leptospiraceae</taxon>
        <taxon>Leptospira</taxon>
    </lineage>
</organism>
<keyword evidence="7 11" id="KW-0472">Membrane</keyword>
<evidence type="ECO:0000256" key="1">
    <source>
        <dbReference type="ARBA" id="ARBA00004651"/>
    </source>
</evidence>
<reference evidence="12" key="1">
    <citation type="journal article" date="2019" name="PLoS Negl. Trop. Dis.">
        <title>Revisiting the worldwide diversity of Leptospira species in the environment.</title>
        <authorList>
            <person name="Vincent A.T."/>
            <person name="Schiettekatte O."/>
            <person name="Bourhy P."/>
            <person name="Veyrier F.J."/>
            <person name="Picardeau M."/>
        </authorList>
    </citation>
    <scope>NUCLEOTIDE SEQUENCE [LARGE SCALE GENOMIC DNA]</scope>
    <source>
        <strain evidence="12">SSS9</strain>
    </source>
</reference>
<evidence type="ECO:0000256" key="9">
    <source>
        <dbReference type="ARBA" id="ARBA00035120"/>
    </source>
</evidence>
<gene>
    <name evidence="11 12" type="primary">crcB</name>
    <name evidence="11" type="synonym">fluC</name>
    <name evidence="12" type="ORF">EHO59_00790</name>
</gene>
<dbReference type="GO" id="GO:0046872">
    <property type="term" value="F:metal ion binding"/>
    <property type="evidence" value="ECO:0007669"/>
    <property type="project" value="UniProtKB-KW"/>
</dbReference>
<keyword evidence="4 11" id="KW-0812">Transmembrane</keyword>
<feature type="transmembrane region" description="Helical" evidence="11">
    <location>
        <begin position="63"/>
        <end position="81"/>
    </location>
</feature>
<evidence type="ECO:0000313" key="13">
    <source>
        <dbReference type="Proteomes" id="UP000297453"/>
    </source>
</evidence>
<dbReference type="EMBL" id="RQEP01000005">
    <property type="protein sequence ID" value="TGK06707.1"/>
    <property type="molecule type" value="Genomic_DNA"/>
</dbReference>
<keyword evidence="5 11" id="KW-1133">Transmembrane helix</keyword>
<evidence type="ECO:0000256" key="10">
    <source>
        <dbReference type="ARBA" id="ARBA00035585"/>
    </source>
</evidence>
<evidence type="ECO:0000256" key="5">
    <source>
        <dbReference type="ARBA" id="ARBA00022989"/>
    </source>
</evidence>
<comment type="similarity">
    <text evidence="9 11">Belongs to the fluoride channel Fluc/FEX (TC 1.A.43) family.</text>
</comment>
<comment type="catalytic activity">
    <reaction evidence="10">
        <text>fluoride(in) = fluoride(out)</text>
        <dbReference type="Rhea" id="RHEA:76159"/>
        <dbReference type="ChEBI" id="CHEBI:17051"/>
    </reaction>
    <physiologicalReaction direction="left-to-right" evidence="10">
        <dbReference type="Rhea" id="RHEA:76160"/>
    </physiologicalReaction>
</comment>
<proteinExistence type="inferred from homology"/>
<evidence type="ECO:0000256" key="7">
    <source>
        <dbReference type="ARBA" id="ARBA00023136"/>
    </source>
</evidence>
<evidence type="ECO:0000313" key="12">
    <source>
        <dbReference type="EMBL" id="TGK06707.1"/>
    </source>
</evidence>
<feature type="binding site" evidence="11">
    <location>
        <position position="71"/>
    </location>
    <ligand>
        <name>Na(+)</name>
        <dbReference type="ChEBI" id="CHEBI:29101"/>
        <note>structural</note>
    </ligand>
</feature>
<dbReference type="GO" id="GO:0005886">
    <property type="term" value="C:plasma membrane"/>
    <property type="evidence" value="ECO:0007669"/>
    <property type="project" value="UniProtKB-SubCell"/>
</dbReference>
<dbReference type="NCBIfam" id="TIGR00494">
    <property type="entry name" value="crcB"/>
    <property type="match status" value="1"/>
</dbReference>
<keyword evidence="6 11" id="KW-0406">Ion transport</keyword>
<feature type="transmembrane region" description="Helical" evidence="11">
    <location>
        <begin position="5"/>
        <end position="24"/>
    </location>
</feature>
<evidence type="ECO:0000256" key="8">
    <source>
        <dbReference type="ARBA" id="ARBA00023303"/>
    </source>
</evidence>
<dbReference type="AlphaFoldDB" id="A0A4R9G7D6"/>
<feature type="binding site" evidence="11">
    <location>
        <position position="74"/>
    </location>
    <ligand>
        <name>Na(+)</name>
        <dbReference type="ChEBI" id="CHEBI:29101"/>
        <note>structural</note>
    </ligand>
</feature>
<keyword evidence="11" id="KW-0915">Sodium</keyword>
<feature type="transmembrane region" description="Helical" evidence="11">
    <location>
        <begin position="93"/>
        <end position="116"/>
    </location>
</feature>
<keyword evidence="2 11" id="KW-1003">Cell membrane</keyword>
<keyword evidence="13" id="KW-1185">Reference proteome</keyword>
<dbReference type="GO" id="GO:0140114">
    <property type="term" value="P:cellular detoxification of fluoride"/>
    <property type="evidence" value="ECO:0007669"/>
    <property type="project" value="UniProtKB-UniRule"/>
</dbReference>
<protein>
    <recommendedName>
        <fullName evidence="11">Fluoride-specific ion channel FluC</fullName>
    </recommendedName>
</protein>
<evidence type="ECO:0000256" key="3">
    <source>
        <dbReference type="ARBA" id="ARBA00022519"/>
    </source>
</evidence>
<comment type="function">
    <text evidence="11">Fluoride-specific ion channel. Important for reducing fluoride concentration in the cell, thus reducing its toxicity.</text>
</comment>
<evidence type="ECO:0000256" key="6">
    <source>
        <dbReference type="ARBA" id="ARBA00023065"/>
    </source>
</evidence>
<comment type="activity regulation">
    <text evidence="11">Na(+) is not transported, but it plays an essential structural role and its presence is essential for fluoride channel function.</text>
</comment>
<evidence type="ECO:0000256" key="11">
    <source>
        <dbReference type="HAMAP-Rule" id="MF_00454"/>
    </source>
</evidence>
<name>A0A4R9G7D6_9LEPT</name>
<sequence length="118" mass="12833">MNLVYVGLGGFLGSVARYLIHLWLAKESGAFPISTLLVNVLGSLLIGLFYGLSQNKIGEEIRLFATVGFCGGFTTFSTFALENLKALEAANYIQFSLYTIMSLVLCLVAVFFGAYLTK</sequence>
<keyword evidence="8 11" id="KW-0407">Ion channel</keyword>
<evidence type="ECO:0000256" key="2">
    <source>
        <dbReference type="ARBA" id="ARBA00022475"/>
    </source>
</evidence>
<dbReference type="Proteomes" id="UP000297453">
    <property type="component" value="Unassembled WGS sequence"/>
</dbReference>
<comment type="subcellular location">
    <subcellularLocation>
        <location evidence="1 11">Cell membrane</location>
        <topology evidence="1 11">Multi-pass membrane protein</topology>
    </subcellularLocation>
</comment>
<keyword evidence="11" id="KW-0479">Metal-binding</keyword>
<dbReference type="OrthoDB" id="9815830at2"/>
<dbReference type="PANTHER" id="PTHR28259:SF1">
    <property type="entry name" value="FLUORIDE EXPORT PROTEIN 1-RELATED"/>
    <property type="match status" value="1"/>
</dbReference>
<accession>A0A4R9G7D6</accession>
<evidence type="ECO:0000256" key="4">
    <source>
        <dbReference type="ARBA" id="ARBA00022692"/>
    </source>
</evidence>
<keyword evidence="11" id="KW-0813">Transport</keyword>
<dbReference type="InterPro" id="IPR003691">
    <property type="entry name" value="FluC"/>
</dbReference>
<dbReference type="PANTHER" id="PTHR28259">
    <property type="entry name" value="FLUORIDE EXPORT PROTEIN 1-RELATED"/>
    <property type="match status" value="1"/>
</dbReference>